<keyword evidence="5" id="KW-1185">Reference proteome</keyword>
<dbReference type="InterPro" id="IPR050491">
    <property type="entry name" value="AmpC-like"/>
</dbReference>
<proteinExistence type="predicted"/>
<evidence type="ECO:0000256" key="1">
    <source>
        <dbReference type="SAM" id="MobiDB-lite"/>
    </source>
</evidence>
<organism evidence="4 5">
    <name type="scientific">Streptomyces chisholmiae</name>
    <dbReference type="NCBI Taxonomy" id="3075540"/>
    <lineage>
        <taxon>Bacteria</taxon>
        <taxon>Bacillati</taxon>
        <taxon>Actinomycetota</taxon>
        <taxon>Actinomycetes</taxon>
        <taxon>Kitasatosporales</taxon>
        <taxon>Streptomycetaceae</taxon>
        <taxon>Streptomyces</taxon>
    </lineage>
</organism>
<dbReference type="GO" id="GO:0016787">
    <property type="term" value="F:hydrolase activity"/>
    <property type="evidence" value="ECO:0007669"/>
    <property type="project" value="UniProtKB-KW"/>
</dbReference>
<dbReference type="Proteomes" id="UP001183410">
    <property type="component" value="Unassembled WGS sequence"/>
</dbReference>
<dbReference type="PANTHER" id="PTHR46825:SF7">
    <property type="entry name" value="D-ALANYL-D-ALANINE CARBOXYPEPTIDASE"/>
    <property type="match status" value="1"/>
</dbReference>
<keyword evidence="2" id="KW-0732">Signal</keyword>
<evidence type="ECO:0000313" key="4">
    <source>
        <dbReference type="EMBL" id="MDT0266715.1"/>
    </source>
</evidence>
<name>A0ABU2JNZ9_9ACTN</name>
<accession>A0ABU2JNZ9</accession>
<dbReference type="Pfam" id="PF00144">
    <property type="entry name" value="Beta-lactamase"/>
    <property type="match status" value="1"/>
</dbReference>
<dbReference type="RefSeq" id="WP_311666751.1">
    <property type="nucleotide sequence ID" value="NZ_JAVREO010000005.1"/>
</dbReference>
<evidence type="ECO:0000313" key="5">
    <source>
        <dbReference type="Proteomes" id="UP001183410"/>
    </source>
</evidence>
<protein>
    <submittedName>
        <fullName evidence="4">Serine hydrolase domain-containing protein</fullName>
        <ecNumber evidence="4">3.1.1.103</ecNumber>
    </submittedName>
</protein>
<keyword evidence="4" id="KW-0378">Hydrolase</keyword>
<dbReference type="InterPro" id="IPR001466">
    <property type="entry name" value="Beta-lactam-related"/>
</dbReference>
<feature type="chain" id="PRO_5047533403" evidence="2">
    <location>
        <begin position="24"/>
        <end position="431"/>
    </location>
</feature>
<dbReference type="SUPFAM" id="SSF56601">
    <property type="entry name" value="beta-lactamase/transpeptidase-like"/>
    <property type="match status" value="1"/>
</dbReference>
<evidence type="ECO:0000259" key="3">
    <source>
        <dbReference type="Pfam" id="PF00144"/>
    </source>
</evidence>
<gene>
    <name evidence="4" type="ORF">RM844_10460</name>
</gene>
<dbReference type="Gene3D" id="3.40.710.10">
    <property type="entry name" value="DD-peptidase/beta-lactamase superfamily"/>
    <property type="match status" value="1"/>
</dbReference>
<evidence type="ECO:0000256" key="2">
    <source>
        <dbReference type="SAM" id="SignalP"/>
    </source>
</evidence>
<feature type="domain" description="Beta-lactamase-related" evidence="3">
    <location>
        <begin position="80"/>
        <end position="371"/>
    </location>
</feature>
<dbReference type="EC" id="3.1.1.103" evidence="4"/>
<sequence>MRSPTRKQAALVGAALVASLAVAAQAVGVPGSDLPAGGDDAPQVPAPDLAGVRAALTEATGLGAPGAMARFDGPDGALSEVVGEREAGSGEPMDTEARFRVGSVTKSFSAVVLLQLVGEGLVGLDDPVEAHLPGLLPDDRITVRHLLSHRSGLYDYSNDMFAQTVPGFEAVRDAVYPLEELVALSTAQPLTVEPGAAYAYSNTNFVVVGLLVEHLTGLPLAENYQERVIGPLGLTETAYVHPETTIPGAHIDGHLTPDEPGEPLVDSTEQTVSWAQSAGAMISSPADLNRFTSALLGGELLAPEQLDAMLEMAPTDDTGTRHYGLGLRRYDLSCEVSVYGHTGTVQGYYTYAFSTEDGARSLAATANTSNNGVVNTALGDTLEAAFCGAESVEPAETGAAARQRTESGEGAEGQRFVAPAEPDLPAELQSN</sequence>
<dbReference type="EMBL" id="JAVREO010000005">
    <property type="protein sequence ID" value="MDT0266715.1"/>
    <property type="molecule type" value="Genomic_DNA"/>
</dbReference>
<feature type="region of interest" description="Disordered" evidence="1">
    <location>
        <begin position="393"/>
        <end position="431"/>
    </location>
</feature>
<comment type="caution">
    <text evidence="4">The sequence shown here is derived from an EMBL/GenBank/DDBJ whole genome shotgun (WGS) entry which is preliminary data.</text>
</comment>
<dbReference type="PANTHER" id="PTHR46825">
    <property type="entry name" value="D-ALANYL-D-ALANINE-CARBOXYPEPTIDASE/ENDOPEPTIDASE AMPH"/>
    <property type="match status" value="1"/>
</dbReference>
<reference evidence="5" key="1">
    <citation type="submission" date="2023-07" db="EMBL/GenBank/DDBJ databases">
        <title>30 novel species of actinomycetes from the DSMZ collection.</title>
        <authorList>
            <person name="Nouioui I."/>
        </authorList>
    </citation>
    <scope>NUCLEOTIDE SEQUENCE [LARGE SCALE GENOMIC DNA]</scope>
    <source>
        <strain evidence="5">DSM 44915</strain>
    </source>
</reference>
<feature type="signal peptide" evidence="2">
    <location>
        <begin position="1"/>
        <end position="23"/>
    </location>
</feature>
<dbReference type="InterPro" id="IPR012338">
    <property type="entry name" value="Beta-lactam/transpept-like"/>
</dbReference>